<gene>
    <name evidence="2" type="ORF">US68_C0006G0059</name>
</gene>
<evidence type="ECO:0000256" key="1">
    <source>
        <dbReference type="SAM" id="MobiDB-lite"/>
    </source>
</evidence>
<reference evidence="2 3" key="1">
    <citation type="journal article" date="2015" name="Nature">
        <title>rRNA introns, odd ribosomes, and small enigmatic genomes across a large radiation of phyla.</title>
        <authorList>
            <person name="Brown C.T."/>
            <person name="Hug L.A."/>
            <person name="Thomas B.C."/>
            <person name="Sharon I."/>
            <person name="Castelle C.J."/>
            <person name="Singh A."/>
            <person name="Wilkins M.J."/>
            <person name="Williams K.H."/>
            <person name="Banfield J.F."/>
        </authorList>
    </citation>
    <scope>NUCLEOTIDE SEQUENCE [LARGE SCALE GENOMIC DNA]</scope>
</reference>
<sequence length="77" mass="8958">MVEDLTNCVGIIKYTLSTGEQVEITSNMSEKEIVSIQAQFWRSYGHGFHPSKRVETQAKINPKHKNNNHHQKFNQHH</sequence>
<accession>A0A0G0KMF5</accession>
<proteinExistence type="predicted"/>
<dbReference type="EMBL" id="LBTX01000006">
    <property type="protein sequence ID" value="KKQ50379.1"/>
    <property type="molecule type" value="Genomic_DNA"/>
</dbReference>
<dbReference type="Proteomes" id="UP000034231">
    <property type="component" value="Unassembled WGS sequence"/>
</dbReference>
<name>A0A0G0KMF5_9BACT</name>
<protein>
    <submittedName>
        <fullName evidence="2">Uncharacterized protein</fullName>
    </submittedName>
</protein>
<evidence type="ECO:0000313" key="2">
    <source>
        <dbReference type="EMBL" id="KKQ50379.1"/>
    </source>
</evidence>
<feature type="compositionally biased region" description="Basic residues" evidence="1">
    <location>
        <begin position="61"/>
        <end position="77"/>
    </location>
</feature>
<dbReference type="AlphaFoldDB" id="A0A0G0KMF5"/>
<evidence type="ECO:0000313" key="3">
    <source>
        <dbReference type="Proteomes" id="UP000034231"/>
    </source>
</evidence>
<organism evidence="2 3">
    <name type="scientific">Candidatus Shapirobacteria bacterium GW2011_GWE1_38_10</name>
    <dbReference type="NCBI Taxonomy" id="1618488"/>
    <lineage>
        <taxon>Bacteria</taxon>
        <taxon>Candidatus Shapironibacteriota</taxon>
    </lineage>
</organism>
<comment type="caution">
    <text evidence="2">The sequence shown here is derived from an EMBL/GenBank/DDBJ whole genome shotgun (WGS) entry which is preliminary data.</text>
</comment>
<feature type="region of interest" description="Disordered" evidence="1">
    <location>
        <begin position="54"/>
        <end position="77"/>
    </location>
</feature>